<evidence type="ECO:0000256" key="1">
    <source>
        <dbReference type="SAM" id="MobiDB-lite"/>
    </source>
</evidence>
<evidence type="ECO:0000313" key="2">
    <source>
        <dbReference type="EMBL" id="KRK90894.1"/>
    </source>
</evidence>
<dbReference type="EMBL" id="AZDO01000139">
    <property type="protein sequence ID" value="KRK90894.1"/>
    <property type="molecule type" value="Genomic_DNA"/>
</dbReference>
<feature type="region of interest" description="Disordered" evidence="1">
    <location>
        <begin position="46"/>
        <end position="71"/>
    </location>
</feature>
<accession>A0ABR5P4F8</accession>
<protein>
    <submittedName>
        <fullName evidence="2">Phage protein</fullName>
    </submittedName>
</protein>
<sequence>MQGGGRKMTVTGAEELLSNIKMLEAGYDRKARKAVRDGGKYFGETLAQDTPVSTEDHSGKGPLRDHMKVGSVSVKTGEYEVPVGYDRTKGPIAHFPNSGTSKQDPQHFIEKTQDGTKDAVLRIFVDNLKVGD</sequence>
<feature type="compositionally biased region" description="Basic and acidic residues" evidence="1">
    <location>
        <begin position="54"/>
        <end position="68"/>
    </location>
</feature>
<dbReference type="Proteomes" id="UP000051379">
    <property type="component" value="Unassembled WGS sequence"/>
</dbReference>
<dbReference type="Pfam" id="PF04883">
    <property type="entry name" value="HK97-gp10_like"/>
    <property type="match status" value="1"/>
</dbReference>
<feature type="region of interest" description="Disordered" evidence="1">
    <location>
        <begin position="83"/>
        <end position="106"/>
    </location>
</feature>
<proteinExistence type="predicted"/>
<dbReference type="InterPro" id="IPR010064">
    <property type="entry name" value="HK97-gp10_tail"/>
</dbReference>
<evidence type="ECO:0000313" key="3">
    <source>
        <dbReference type="Proteomes" id="UP000051379"/>
    </source>
</evidence>
<comment type="caution">
    <text evidence="2">The sequence shown here is derived from an EMBL/GenBank/DDBJ whole genome shotgun (WGS) entry which is preliminary data.</text>
</comment>
<name>A0ABR5P4F8_9LACO</name>
<keyword evidence="3" id="KW-1185">Reference proteome</keyword>
<organism evidence="2 3">
    <name type="scientific">Companilactobacillus futsaii JCM 17355</name>
    <dbReference type="NCBI Taxonomy" id="1423818"/>
    <lineage>
        <taxon>Bacteria</taxon>
        <taxon>Bacillati</taxon>
        <taxon>Bacillota</taxon>
        <taxon>Bacilli</taxon>
        <taxon>Lactobacillales</taxon>
        <taxon>Lactobacillaceae</taxon>
        <taxon>Companilactobacillus</taxon>
    </lineage>
</organism>
<dbReference type="NCBIfam" id="TIGR01725">
    <property type="entry name" value="phge_HK97_gp10"/>
    <property type="match status" value="1"/>
</dbReference>
<reference evidence="2 3" key="1">
    <citation type="journal article" date="2015" name="Genome Announc.">
        <title>Expanding the biotechnology potential of lactobacilli through comparative genomics of 213 strains and associated genera.</title>
        <authorList>
            <person name="Sun Z."/>
            <person name="Harris H.M."/>
            <person name="McCann A."/>
            <person name="Guo C."/>
            <person name="Argimon S."/>
            <person name="Zhang W."/>
            <person name="Yang X."/>
            <person name="Jeffery I.B."/>
            <person name="Cooney J.C."/>
            <person name="Kagawa T.F."/>
            <person name="Liu W."/>
            <person name="Song Y."/>
            <person name="Salvetti E."/>
            <person name="Wrobel A."/>
            <person name="Rasinkangas P."/>
            <person name="Parkhill J."/>
            <person name="Rea M.C."/>
            <person name="O'Sullivan O."/>
            <person name="Ritari J."/>
            <person name="Douillard F.P."/>
            <person name="Paul Ross R."/>
            <person name="Yang R."/>
            <person name="Briner A.E."/>
            <person name="Felis G.E."/>
            <person name="de Vos W.M."/>
            <person name="Barrangou R."/>
            <person name="Klaenhammer T.R."/>
            <person name="Caufield P.W."/>
            <person name="Cui Y."/>
            <person name="Zhang H."/>
            <person name="O'Toole P.W."/>
        </authorList>
    </citation>
    <scope>NUCLEOTIDE SEQUENCE [LARGE SCALE GENOMIC DNA]</scope>
    <source>
        <strain evidence="2 3">JCM 17355</strain>
    </source>
</reference>
<gene>
    <name evidence="2" type="ORF">FC88_GL001586</name>
</gene>